<evidence type="ECO:0000313" key="2">
    <source>
        <dbReference type="Proteomes" id="UP000255355"/>
    </source>
</evidence>
<gene>
    <name evidence="1" type="ORF">DFR68_10836</name>
</gene>
<dbReference type="Proteomes" id="UP000255355">
    <property type="component" value="Unassembled WGS sequence"/>
</dbReference>
<evidence type="ECO:0008006" key="3">
    <source>
        <dbReference type="Google" id="ProtNLM"/>
    </source>
</evidence>
<proteinExistence type="predicted"/>
<name>A0A370GX14_9NOCA</name>
<dbReference type="EMBL" id="QQAZ01000008">
    <property type="protein sequence ID" value="RDI48207.1"/>
    <property type="molecule type" value="Genomic_DNA"/>
</dbReference>
<dbReference type="AlphaFoldDB" id="A0A370GX14"/>
<organism evidence="1 2">
    <name type="scientific">Nocardia mexicana</name>
    <dbReference type="NCBI Taxonomy" id="279262"/>
    <lineage>
        <taxon>Bacteria</taxon>
        <taxon>Bacillati</taxon>
        <taxon>Actinomycetota</taxon>
        <taxon>Actinomycetes</taxon>
        <taxon>Mycobacteriales</taxon>
        <taxon>Nocardiaceae</taxon>
        <taxon>Nocardia</taxon>
    </lineage>
</organism>
<sequence length="106" mass="11290">MAVASAPVIAAAPAQAALECPYPNVCFYDDSGRRTGEFNDVTSEWQNIPPGAASHGARLAYNTRNDDVAYLRFEGGKQLCLPPGQVFDLSNGTLNGIRIAKSAKCE</sequence>
<keyword evidence="2" id="KW-1185">Reference proteome</keyword>
<accession>A0A370GX14</accession>
<evidence type="ECO:0000313" key="1">
    <source>
        <dbReference type="EMBL" id="RDI48207.1"/>
    </source>
</evidence>
<comment type="caution">
    <text evidence="1">The sequence shown here is derived from an EMBL/GenBank/DDBJ whole genome shotgun (WGS) entry which is preliminary data.</text>
</comment>
<reference evidence="1 2" key="1">
    <citation type="submission" date="2018-07" db="EMBL/GenBank/DDBJ databases">
        <title>Genomic Encyclopedia of Type Strains, Phase IV (KMG-IV): sequencing the most valuable type-strain genomes for metagenomic binning, comparative biology and taxonomic classification.</title>
        <authorList>
            <person name="Goeker M."/>
        </authorList>
    </citation>
    <scope>NUCLEOTIDE SEQUENCE [LARGE SCALE GENOMIC DNA]</scope>
    <source>
        <strain evidence="1 2">DSM 44952</strain>
    </source>
</reference>
<protein>
    <recommendedName>
        <fullName evidence="3">Peptidase inhibitor family I36</fullName>
    </recommendedName>
</protein>